<accession>A0A8S3YW82</accession>
<comment type="caution">
    <text evidence="1">The sequence shown here is derived from an EMBL/GenBank/DDBJ whole genome shotgun (WGS) entry which is preliminary data.</text>
</comment>
<dbReference type="AlphaFoldDB" id="A0A8S3YW82"/>
<protein>
    <submittedName>
        <fullName evidence="1">Uncharacterized protein</fullName>
    </submittedName>
</protein>
<reference evidence="1" key="1">
    <citation type="submission" date="2021-04" db="EMBL/GenBank/DDBJ databases">
        <authorList>
            <consortium name="Molecular Ecology Group"/>
        </authorList>
    </citation>
    <scope>NUCLEOTIDE SEQUENCE</scope>
</reference>
<feature type="non-terminal residue" evidence="1">
    <location>
        <position position="1"/>
    </location>
</feature>
<sequence length="160" mass="17908">TGNIREMYAGIKKAIGPVKRKITPLKSTTGEIIKDRTRQLDRWVEHYSELYATSTFVCEEALNAMECLPTMGELDTEPSVTEIGEAKAGLPSGKAPGEDGIPPEILKCSKYAILPELHKNLCQCWQEKSVPQDMRDANIITLYKNKGDRSDCNNYRGIFL</sequence>
<keyword evidence="2" id="KW-1185">Reference proteome</keyword>
<dbReference type="OrthoDB" id="10071239at2759"/>
<proteinExistence type="predicted"/>
<evidence type="ECO:0000313" key="2">
    <source>
        <dbReference type="Proteomes" id="UP000678393"/>
    </source>
</evidence>
<evidence type="ECO:0000313" key="1">
    <source>
        <dbReference type="EMBL" id="CAG5121029.1"/>
    </source>
</evidence>
<gene>
    <name evidence="1" type="ORF">CUNI_LOCUS6587</name>
</gene>
<dbReference type="Proteomes" id="UP000678393">
    <property type="component" value="Unassembled WGS sequence"/>
</dbReference>
<organism evidence="1 2">
    <name type="scientific">Candidula unifasciata</name>
    <dbReference type="NCBI Taxonomy" id="100452"/>
    <lineage>
        <taxon>Eukaryota</taxon>
        <taxon>Metazoa</taxon>
        <taxon>Spiralia</taxon>
        <taxon>Lophotrochozoa</taxon>
        <taxon>Mollusca</taxon>
        <taxon>Gastropoda</taxon>
        <taxon>Heterobranchia</taxon>
        <taxon>Euthyneura</taxon>
        <taxon>Panpulmonata</taxon>
        <taxon>Eupulmonata</taxon>
        <taxon>Stylommatophora</taxon>
        <taxon>Helicina</taxon>
        <taxon>Helicoidea</taxon>
        <taxon>Geomitridae</taxon>
        <taxon>Candidula</taxon>
    </lineage>
</organism>
<dbReference type="EMBL" id="CAJHNH020001012">
    <property type="protein sequence ID" value="CAG5121029.1"/>
    <property type="molecule type" value="Genomic_DNA"/>
</dbReference>
<dbReference type="PANTHER" id="PTHR19446">
    <property type="entry name" value="REVERSE TRANSCRIPTASES"/>
    <property type="match status" value="1"/>
</dbReference>
<name>A0A8S3YW82_9EUPU</name>